<accession>A0A941IRZ6</accession>
<dbReference type="GO" id="GO:0016491">
    <property type="term" value="F:oxidoreductase activity"/>
    <property type="evidence" value="ECO:0007669"/>
    <property type="project" value="UniProtKB-KW"/>
</dbReference>
<sequence>MRYAVLGTGTVGRTIAGKLAALGHDVVIGTRDPQATMARTEPDAMGNPPFAQWAQHHPEVSVAPLADAAAGAETVVNATSGAAALEALAQAGAAHLAGKILVDVANPLDFSRGMPPSLDPVNTDSLGEQIQRAHPEAKVVKALNTMNSAVMVDPARVAGEHHVFVSGNDEDAKKTVTALLVSFGWPAQSVIDLGDITTARGTEMLLPIWLRLMGALGHTDFNFHIQGARAQD</sequence>
<name>A0A941IRZ6_9ACTN</name>
<keyword evidence="1" id="KW-0560">Oxidoreductase</keyword>
<keyword evidence="4" id="KW-1185">Reference proteome</keyword>
<protein>
    <submittedName>
        <fullName evidence="3">NAD(P)-binding domain-containing protein</fullName>
    </submittedName>
</protein>
<evidence type="ECO:0000313" key="3">
    <source>
        <dbReference type="EMBL" id="MBR7837914.1"/>
    </source>
</evidence>
<dbReference type="InterPro" id="IPR028939">
    <property type="entry name" value="P5C_Rdtase_cat_N"/>
</dbReference>
<comment type="caution">
    <text evidence="3">The sequence shown here is derived from an EMBL/GenBank/DDBJ whole genome shotgun (WGS) entry which is preliminary data.</text>
</comment>
<organism evidence="3 4">
    <name type="scientific">Actinospica durhamensis</name>
    <dbReference type="NCBI Taxonomy" id="1508375"/>
    <lineage>
        <taxon>Bacteria</taxon>
        <taxon>Bacillati</taxon>
        <taxon>Actinomycetota</taxon>
        <taxon>Actinomycetes</taxon>
        <taxon>Catenulisporales</taxon>
        <taxon>Actinospicaceae</taxon>
        <taxon>Actinospica</taxon>
    </lineage>
</organism>
<evidence type="ECO:0000313" key="4">
    <source>
        <dbReference type="Proteomes" id="UP000675781"/>
    </source>
</evidence>
<dbReference type="Gene3D" id="3.40.50.720">
    <property type="entry name" value="NAD(P)-binding Rossmann-like Domain"/>
    <property type="match status" value="1"/>
</dbReference>
<gene>
    <name evidence="3" type="ORF">KDL01_31865</name>
</gene>
<evidence type="ECO:0000256" key="1">
    <source>
        <dbReference type="ARBA" id="ARBA00023002"/>
    </source>
</evidence>
<reference evidence="3" key="1">
    <citation type="submission" date="2021-04" db="EMBL/GenBank/DDBJ databases">
        <title>Genome based classification of Actinospica acidithermotolerans sp. nov., an actinobacterium isolated from an Indonesian hot spring.</title>
        <authorList>
            <person name="Kusuma A.B."/>
            <person name="Putra K.E."/>
            <person name="Nafisah S."/>
            <person name="Loh J."/>
            <person name="Nouioui I."/>
            <person name="Goodfellow M."/>
        </authorList>
    </citation>
    <scope>NUCLEOTIDE SEQUENCE</scope>
    <source>
        <strain evidence="3">CSCA 57</strain>
    </source>
</reference>
<dbReference type="SUPFAM" id="SSF51735">
    <property type="entry name" value="NAD(P)-binding Rossmann-fold domains"/>
    <property type="match status" value="1"/>
</dbReference>
<dbReference type="EMBL" id="JAGSOG010000240">
    <property type="protein sequence ID" value="MBR7837914.1"/>
    <property type="molecule type" value="Genomic_DNA"/>
</dbReference>
<feature type="domain" description="Pyrroline-5-carboxylate reductase catalytic N-terminal" evidence="2">
    <location>
        <begin position="3"/>
        <end position="107"/>
    </location>
</feature>
<dbReference type="RefSeq" id="WP_212532376.1">
    <property type="nucleotide sequence ID" value="NZ_JAGSOG010000240.1"/>
</dbReference>
<dbReference type="Pfam" id="PF03807">
    <property type="entry name" value="F420_oxidored"/>
    <property type="match status" value="1"/>
</dbReference>
<dbReference type="InterPro" id="IPR051267">
    <property type="entry name" value="STEAP_metalloreductase"/>
</dbReference>
<dbReference type="InterPro" id="IPR036291">
    <property type="entry name" value="NAD(P)-bd_dom_sf"/>
</dbReference>
<evidence type="ECO:0000259" key="2">
    <source>
        <dbReference type="Pfam" id="PF03807"/>
    </source>
</evidence>
<proteinExistence type="predicted"/>
<dbReference type="AlphaFoldDB" id="A0A941IRZ6"/>
<dbReference type="PANTHER" id="PTHR14239">
    <property type="entry name" value="DUDULIN-RELATED"/>
    <property type="match status" value="1"/>
</dbReference>
<dbReference type="Proteomes" id="UP000675781">
    <property type="component" value="Unassembled WGS sequence"/>
</dbReference>